<dbReference type="GO" id="GO:0005509">
    <property type="term" value="F:calcium ion binding"/>
    <property type="evidence" value="ECO:0007669"/>
    <property type="project" value="InterPro"/>
</dbReference>
<sequence>MASYYYSRLLHPMLELPETFPEHVENACLAIRDACEGLGTNEEAVIAAITSVHEMDRELIVHRYKQIYGEELTEVLKSETSGDFRFLLRLLSMPLHHMEAWVLREATKGLGTTERLLYPIVVGRTPAEMNLLKRTYYDLFNEDLGVLMDSELSGDFRKVITAAVQAQVVPFKDDYHTSEKAEEDADKIYKAGEGKWGTDEATFIQVLFSSPPQYVNMINQWYLKKYNNSLRVAVEKEFGGDAKKALLFYVGLALDPYKTFADHFESTMKGIGTDEKGLSVTLVRFRPWLRDVAKQYEREYSQSLRDRIKGETNGDYRKLLLALYDAPFVAP</sequence>
<evidence type="ECO:0000256" key="3">
    <source>
        <dbReference type="ARBA" id="ARBA00023216"/>
    </source>
</evidence>
<dbReference type="Proteomes" id="UP000794436">
    <property type="component" value="Unassembled WGS sequence"/>
</dbReference>
<dbReference type="PRINTS" id="PR00196">
    <property type="entry name" value="ANNEXIN"/>
</dbReference>
<dbReference type="PANTHER" id="PTHR10502">
    <property type="entry name" value="ANNEXIN"/>
    <property type="match status" value="1"/>
</dbReference>
<dbReference type="InterPro" id="IPR001464">
    <property type="entry name" value="Annexin"/>
</dbReference>
<organism evidence="4 5">
    <name type="scientific">Pythium oligandrum</name>
    <name type="common">Mycoparasitic fungus</name>
    <dbReference type="NCBI Taxonomy" id="41045"/>
    <lineage>
        <taxon>Eukaryota</taxon>
        <taxon>Sar</taxon>
        <taxon>Stramenopiles</taxon>
        <taxon>Oomycota</taxon>
        <taxon>Peronosporomycetes</taxon>
        <taxon>Pythiales</taxon>
        <taxon>Pythiaceae</taxon>
        <taxon>Pythium</taxon>
    </lineage>
</organism>
<evidence type="ECO:0008006" key="6">
    <source>
        <dbReference type="Google" id="ProtNLM"/>
    </source>
</evidence>
<proteinExistence type="inferred from homology"/>
<dbReference type="InterPro" id="IPR018502">
    <property type="entry name" value="Annexin_repeat"/>
</dbReference>
<dbReference type="SMART" id="SM00335">
    <property type="entry name" value="ANX"/>
    <property type="match status" value="4"/>
</dbReference>
<dbReference type="Gene3D" id="1.10.220.10">
    <property type="entry name" value="Annexin"/>
    <property type="match status" value="4"/>
</dbReference>
<dbReference type="GO" id="GO:0001786">
    <property type="term" value="F:phosphatidylserine binding"/>
    <property type="evidence" value="ECO:0007669"/>
    <property type="project" value="TreeGrafter"/>
</dbReference>
<keyword evidence="2" id="KW-0677">Repeat</keyword>
<gene>
    <name evidence="4" type="ORF">Poli38472_010283</name>
</gene>
<evidence type="ECO:0000256" key="2">
    <source>
        <dbReference type="ARBA" id="ARBA00022737"/>
    </source>
</evidence>
<dbReference type="PROSITE" id="PS51897">
    <property type="entry name" value="ANNEXIN_2"/>
    <property type="match status" value="3"/>
</dbReference>
<protein>
    <recommendedName>
        <fullName evidence="6">Annexin</fullName>
    </recommendedName>
</protein>
<dbReference type="InterPro" id="IPR037104">
    <property type="entry name" value="Annexin_sf"/>
</dbReference>
<reference evidence="4" key="1">
    <citation type="submission" date="2019-03" db="EMBL/GenBank/DDBJ databases">
        <title>Long read genome sequence of the mycoparasitic Pythium oligandrum ATCC 38472 isolated from sugarbeet rhizosphere.</title>
        <authorList>
            <person name="Gaulin E."/>
        </authorList>
    </citation>
    <scope>NUCLEOTIDE SEQUENCE</scope>
    <source>
        <strain evidence="4">ATCC 38472_TT</strain>
    </source>
</reference>
<evidence type="ECO:0000313" key="4">
    <source>
        <dbReference type="EMBL" id="TMW58724.1"/>
    </source>
</evidence>
<keyword evidence="3" id="KW-0041">Annexin</keyword>
<dbReference type="AlphaFoldDB" id="A0A8K1FF80"/>
<comment type="similarity">
    <text evidence="1">Belongs to the annexin family.</text>
</comment>
<accession>A0A8K1FF80</accession>
<evidence type="ECO:0000256" key="1">
    <source>
        <dbReference type="ARBA" id="ARBA00007831"/>
    </source>
</evidence>
<keyword evidence="5" id="KW-1185">Reference proteome</keyword>
<dbReference type="OrthoDB" id="37886at2759"/>
<dbReference type="GO" id="GO:0005737">
    <property type="term" value="C:cytoplasm"/>
    <property type="evidence" value="ECO:0007669"/>
    <property type="project" value="TreeGrafter"/>
</dbReference>
<comment type="caution">
    <text evidence="4">The sequence shown here is derived from an EMBL/GenBank/DDBJ whole genome shotgun (WGS) entry which is preliminary data.</text>
</comment>
<evidence type="ECO:0000313" key="5">
    <source>
        <dbReference type="Proteomes" id="UP000794436"/>
    </source>
</evidence>
<dbReference type="GO" id="GO:0005886">
    <property type="term" value="C:plasma membrane"/>
    <property type="evidence" value="ECO:0007669"/>
    <property type="project" value="TreeGrafter"/>
</dbReference>
<name>A0A8K1FF80_PYTOL</name>
<dbReference type="PANTHER" id="PTHR10502:SF102">
    <property type="entry name" value="ANNEXIN B11"/>
    <property type="match status" value="1"/>
</dbReference>
<dbReference type="Pfam" id="PF00191">
    <property type="entry name" value="Annexin"/>
    <property type="match status" value="4"/>
</dbReference>
<dbReference type="EMBL" id="SPLM01000111">
    <property type="protein sequence ID" value="TMW58724.1"/>
    <property type="molecule type" value="Genomic_DNA"/>
</dbReference>
<dbReference type="SUPFAM" id="SSF47874">
    <property type="entry name" value="Annexin"/>
    <property type="match status" value="1"/>
</dbReference>
<dbReference type="GO" id="GO:0005544">
    <property type="term" value="F:calcium-dependent phospholipid binding"/>
    <property type="evidence" value="ECO:0007669"/>
    <property type="project" value="InterPro"/>
</dbReference>